<feature type="signal peptide" evidence="2">
    <location>
        <begin position="1"/>
        <end position="21"/>
    </location>
</feature>
<evidence type="ECO:0000256" key="2">
    <source>
        <dbReference type="SAM" id="SignalP"/>
    </source>
</evidence>
<protein>
    <recommendedName>
        <fullName evidence="5">Lipoprotein</fullName>
    </recommendedName>
</protein>
<evidence type="ECO:0008006" key="5">
    <source>
        <dbReference type="Google" id="ProtNLM"/>
    </source>
</evidence>
<dbReference type="EMBL" id="JBHMQV010000001">
    <property type="protein sequence ID" value="MFC0842625.1"/>
    <property type="molecule type" value="Genomic_DNA"/>
</dbReference>
<dbReference type="PROSITE" id="PS51257">
    <property type="entry name" value="PROKAR_LIPOPROTEIN"/>
    <property type="match status" value="1"/>
</dbReference>
<proteinExistence type="predicted"/>
<reference evidence="3 4" key="1">
    <citation type="submission" date="2024-09" db="EMBL/GenBank/DDBJ databases">
        <authorList>
            <person name="Sun Q."/>
            <person name="Mori K."/>
        </authorList>
    </citation>
    <scope>NUCLEOTIDE SEQUENCE [LARGE SCALE GENOMIC DNA]</scope>
    <source>
        <strain evidence="3 4">JCM 4557</strain>
    </source>
</reference>
<accession>A0ABV6TDT2</accession>
<comment type="caution">
    <text evidence="3">The sequence shown here is derived from an EMBL/GenBank/DDBJ whole genome shotgun (WGS) entry which is preliminary data.</text>
</comment>
<name>A0ABV6TDT2_9ACTN</name>
<feature type="chain" id="PRO_5046516046" description="Lipoprotein" evidence="2">
    <location>
        <begin position="22"/>
        <end position="188"/>
    </location>
</feature>
<evidence type="ECO:0000313" key="4">
    <source>
        <dbReference type="Proteomes" id="UP001589887"/>
    </source>
</evidence>
<dbReference type="Proteomes" id="UP001589887">
    <property type="component" value="Unassembled WGS sequence"/>
</dbReference>
<feature type="compositionally biased region" description="Low complexity" evidence="1">
    <location>
        <begin position="29"/>
        <end position="43"/>
    </location>
</feature>
<dbReference type="RefSeq" id="WP_394316460.1">
    <property type="nucleotide sequence ID" value="NZ_JBHMQV010000001.1"/>
</dbReference>
<gene>
    <name evidence="3" type="ORF">ACFH04_02595</name>
</gene>
<organism evidence="3 4">
    <name type="scientific">Streptomyces noboritoensis</name>
    <dbReference type="NCBI Taxonomy" id="67337"/>
    <lineage>
        <taxon>Bacteria</taxon>
        <taxon>Bacillati</taxon>
        <taxon>Actinomycetota</taxon>
        <taxon>Actinomycetes</taxon>
        <taxon>Kitasatosporales</taxon>
        <taxon>Streptomycetaceae</taxon>
        <taxon>Streptomyces</taxon>
    </lineage>
</organism>
<feature type="compositionally biased region" description="Basic and acidic residues" evidence="1">
    <location>
        <begin position="44"/>
        <end position="61"/>
    </location>
</feature>
<keyword evidence="2" id="KW-0732">Signal</keyword>
<sequence>MSTSRTALAMAALGVVVTASVTGCSTNDASPSPAKSPSSARTATPKDRSPSGGLRQERDQVDADLDAAAAEAQLTGLSPDPDPNATSPTERKLNDCSALWSGSTGRALGEGRGDEPFAAAVRALEKRGWKLASRQQDGALTRTALAKGEWTVKGKLSESDRIDLITFVGYHSSCAKDIAALPGPGPKA</sequence>
<evidence type="ECO:0000313" key="3">
    <source>
        <dbReference type="EMBL" id="MFC0842625.1"/>
    </source>
</evidence>
<evidence type="ECO:0000256" key="1">
    <source>
        <dbReference type="SAM" id="MobiDB-lite"/>
    </source>
</evidence>
<keyword evidence="4" id="KW-1185">Reference proteome</keyword>
<feature type="region of interest" description="Disordered" evidence="1">
    <location>
        <begin position="23"/>
        <end position="112"/>
    </location>
</feature>